<sequence length="87" mass="9323">MRVQTFSNAASASINLHHLFESGSGCRGGPGSLRTPGQRRQQQRLVRGPAGRERDAAVFPATWRAVVQRTAGSGFSSCQVVKIVKDA</sequence>
<protein>
    <submittedName>
        <fullName evidence="3">Uncharacterized protein</fullName>
    </submittedName>
</protein>
<name>A0A5E4B8S7_MARMO</name>
<proteinExistence type="predicted"/>
<accession>A0A5E4B8S7</accession>
<dbReference type="Proteomes" id="UP000335636">
    <property type="component" value="Unassembled WGS sequence"/>
</dbReference>
<reference evidence="3 4" key="1">
    <citation type="submission" date="2019-04" db="EMBL/GenBank/DDBJ databases">
        <authorList>
            <person name="Alioto T."/>
            <person name="Alioto T."/>
        </authorList>
    </citation>
    <scope>NUCLEOTIDE SEQUENCE [LARGE SCALE GENOMIC DNA]</scope>
</reference>
<evidence type="ECO:0000313" key="4">
    <source>
        <dbReference type="Proteomes" id="UP000335636"/>
    </source>
</evidence>
<reference evidence="2" key="2">
    <citation type="submission" date="2020-08" db="EMBL/GenBank/DDBJ databases">
        <authorList>
            <person name="Shumante A."/>
            <person name="Zimin A.V."/>
            <person name="Puiu D."/>
            <person name="Salzberg S.L."/>
        </authorList>
    </citation>
    <scope>NUCLEOTIDE SEQUENCE</scope>
    <source>
        <strain evidence="2">WC2-LM</strain>
        <tissue evidence="2">Liver</tissue>
    </source>
</reference>
<dbReference type="AlphaFoldDB" id="A0A5E4B8S7"/>
<gene>
    <name evidence="2" type="ORF">GHT09_009912</name>
    <name evidence="3" type="ORF">MONAX_5E030950</name>
</gene>
<dbReference type="EMBL" id="CABDUW010000301">
    <property type="protein sequence ID" value="VTJ65271.1"/>
    <property type="molecule type" value="Genomic_DNA"/>
</dbReference>
<organism evidence="3 4">
    <name type="scientific">Marmota monax</name>
    <name type="common">Woodchuck</name>
    <dbReference type="NCBI Taxonomy" id="9995"/>
    <lineage>
        <taxon>Eukaryota</taxon>
        <taxon>Metazoa</taxon>
        <taxon>Chordata</taxon>
        <taxon>Craniata</taxon>
        <taxon>Vertebrata</taxon>
        <taxon>Euteleostomi</taxon>
        <taxon>Mammalia</taxon>
        <taxon>Eutheria</taxon>
        <taxon>Euarchontoglires</taxon>
        <taxon>Glires</taxon>
        <taxon>Rodentia</taxon>
        <taxon>Sciuromorpha</taxon>
        <taxon>Sciuridae</taxon>
        <taxon>Xerinae</taxon>
        <taxon>Marmotini</taxon>
        <taxon>Marmota</taxon>
    </lineage>
</organism>
<dbReference type="EMBL" id="WJEC01001419">
    <property type="protein sequence ID" value="KAF7478927.1"/>
    <property type="molecule type" value="Genomic_DNA"/>
</dbReference>
<evidence type="ECO:0000313" key="2">
    <source>
        <dbReference type="EMBL" id="KAF7478927.1"/>
    </source>
</evidence>
<feature type="region of interest" description="Disordered" evidence="1">
    <location>
        <begin position="25"/>
        <end position="53"/>
    </location>
</feature>
<evidence type="ECO:0000313" key="3">
    <source>
        <dbReference type="EMBL" id="VTJ65271.1"/>
    </source>
</evidence>
<keyword evidence="4" id="KW-1185">Reference proteome</keyword>
<dbReference type="Proteomes" id="UP000662637">
    <property type="component" value="Unassembled WGS sequence"/>
</dbReference>
<evidence type="ECO:0000256" key="1">
    <source>
        <dbReference type="SAM" id="MobiDB-lite"/>
    </source>
</evidence>